<comment type="caution">
    <text evidence="13">The sequence shown here is derived from an EMBL/GenBank/DDBJ whole genome shotgun (WGS) entry which is preliminary data.</text>
</comment>
<evidence type="ECO:0000256" key="2">
    <source>
        <dbReference type="ARBA" id="ARBA00022481"/>
    </source>
</evidence>
<keyword evidence="6" id="KW-0636">Prenylation</keyword>
<proteinExistence type="inferred from homology"/>
<evidence type="ECO:0000256" key="3">
    <source>
        <dbReference type="ARBA" id="ARBA00023136"/>
    </source>
</evidence>
<evidence type="ECO:0000313" key="14">
    <source>
        <dbReference type="Proteomes" id="UP000436088"/>
    </source>
</evidence>
<dbReference type="SUPFAM" id="SSF58038">
    <property type="entry name" value="SNARE fusion complex"/>
    <property type="match status" value="1"/>
</dbReference>
<dbReference type="InterPro" id="IPR010908">
    <property type="entry name" value="Longin_dom"/>
</dbReference>
<evidence type="ECO:0000256" key="1">
    <source>
        <dbReference type="ARBA" id="ARBA00008025"/>
    </source>
</evidence>
<feature type="domain" description="Longin" evidence="11">
    <location>
        <begin position="784"/>
        <end position="877"/>
    </location>
</feature>
<dbReference type="PANTHER" id="PTHR45806:SF1">
    <property type="entry name" value="SYNAPTOBREVIN HOMOLOG YKT6"/>
    <property type="match status" value="1"/>
</dbReference>
<evidence type="ECO:0000256" key="5">
    <source>
        <dbReference type="ARBA" id="ARBA00023288"/>
    </source>
</evidence>
<keyword evidence="3 10" id="KW-0472">Membrane</keyword>
<evidence type="ECO:0000256" key="8">
    <source>
        <dbReference type="PROSITE-ProRule" id="PRU00290"/>
    </source>
</evidence>
<dbReference type="PROSITE" id="PS50859">
    <property type="entry name" value="LONGIN"/>
    <property type="match status" value="1"/>
</dbReference>
<dbReference type="GO" id="GO:0006888">
    <property type="term" value="P:endoplasmic reticulum to Golgi vesicle-mediated transport"/>
    <property type="evidence" value="ECO:0007669"/>
    <property type="project" value="TreeGrafter"/>
</dbReference>
<evidence type="ECO:0000256" key="4">
    <source>
        <dbReference type="ARBA" id="ARBA00023139"/>
    </source>
</evidence>
<dbReference type="Gene3D" id="3.80.10.10">
    <property type="entry name" value="Ribonuclease Inhibitor"/>
    <property type="match status" value="1"/>
</dbReference>
<gene>
    <name evidence="13" type="ORF">F3Y22_tig00111708pilonHSYRG00544</name>
</gene>
<keyword evidence="14" id="KW-1185">Reference proteome</keyword>
<keyword evidence="10" id="KW-1133">Transmembrane helix</keyword>
<dbReference type="PANTHER" id="PTHR45806">
    <property type="entry name" value="SYNAPTOBREVIN HOMOLOG YKT6"/>
    <property type="match status" value="1"/>
</dbReference>
<comment type="subcellular location">
    <subcellularLocation>
        <location evidence="7">Endomembrane system</location>
        <topology evidence="7">Lipid-anchor</topology>
        <orientation evidence="7">Cytoplasmic side</orientation>
    </subcellularLocation>
</comment>
<keyword evidence="10" id="KW-0812">Transmembrane</keyword>
<feature type="domain" description="V-SNARE coiled-coil homology" evidence="12">
    <location>
        <begin position="974"/>
        <end position="1025"/>
    </location>
</feature>
<feature type="transmembrane region" description="Helical" evidence="10">
    <location>
        <begin position="875"/>
        <end position="894"/>
    </location>
</feature>
<dbReference type="Gene3D" id="3.30.450.50">
    <property type="entry name" value="Longin domain"/>
    <property type="match status" value="1"/>
</dbReference>
<accession>A0A6A2XGC7</accession>
<dbReference type="GO" id="GO:0005794">
    <property type="term" value="C:Golgi apparatus"/>
    <property type="evidence" value="ECO:0007669"/>
    <property type="project" value="TreeGrafter"/>
</dbReference>
<dbReference type="InterPro" id="IPR032675">
    <property type="entry name" value="LRR_dom_sf"/>
</dbReference>
<keyword evidence="8" id="KW-0175">Coiled coil</keyword>
<evidence type="ECO:0000256" key="7">
    <source>
        <dbReference type="ARBA" id="ARBA00046278"/>
    </source>
</evidence>
<evidence type="ECO:0000259" key="11">
    <source>
        <dbReference type="PROSITE" id="PS50859"/>
    </source>
</evidence>
<organism evidence="13 14">
    <name type="scientific">Hibiscus syriacus</name>
    <name type="common">Rose of Sharon</name>
    <dbReference type="NCBI Taxonomy" id="106335"/>
    <lineage>
        <taxon>Eukaryota</taxon>
        <taxon>Viridiplantae</taxon>
        <taxon>Streptophyta</taxon>
        <taxon>Embryophyta</taxon>
        <taxon>Tracheophyta</taxon>
        <taxon>Spermatophyta</taxon>
        <taxon>Magnoliopsida</taxon>
        <taxon>eudicotyledons</taxon>
        <taxon>Gunneridae</taxon>
        <taxon>Pentapetalae</taxon>
        <taxon>rosids</taxon>
        <taxon>malvids</taxon>
        <taxon>Malvales</taxon>
        <taxon>Malvaceae</taxon>
        <taxon>Malvoideae</taxon>
        <taxon>Hibiscus</taxon>
    </lineage>
</organism>
<evidence type="ECO:0000256" key="10">
    <source>
        <dbReference type="SAM" id="Phobius"/>
    </source>
</evidence>
<dbReference type="GO" id="GO:0005484">
    <property type="term" value="F:SNAP receptor activity"/>
    <property type="evidence" value="ECO:0007669"/>
    <property type="project" value="TreeGrafter"/>
</dbReference>
<dbReference type="SUPFAM" id="SSF52047">
    <property type="entry name" value="RNI-like"/>
    <property type="match status" value="1"/>
</dbReference>
<dbReference type="InterPro" id="IPR042855">
    <property type="entry name" value="V_SNARE_CC"/>
</dbReference>
<dbReference type="InterPro" id="IPR011012">
    <property type="entry name" value="Longin-like_dom_sf"/>
</dbReference>
<sequence length="1055" mass="118951">MSEVIKLLETLLAGEVSHELTTLHSSSSRNCEKNMTSSKSGSHRKGNTHRSRSINIKIMSEPPNESYQYDPSSLERKVKYESERVLRELSLALPLKVESFKAFVTFPFSNGGEDNKAIMELSRNATERLFAKLKRLKPKLEELNKNYFVNISSKVIAMRIDLSEFRRAEYAVVGSSINHIRELLGYSLPLGAGEELVREITDVEIRNIMFGQGNEKSLGPDGCTALFFKVSWEIVKEDFLAVVKLFFQGADLFPAYNATTIILVPKVPNTCRIKEFRPISCCSVIYKTITRIIVSILTGFFPGMISPSQYAFIRGRNNIDKTFLPQEMVKGYVRKEMSPRCALKVLCGLQWEFSGVFRGKRGLNKAPGRYSSYYGVKKGNDACDILGVPLVTKKYCFPSLEKITDSLWVAWIREYGLKGVNVEDKAHHSWILKKVLTYERKLLLFLLGLLIRGRVWNEIMRLCGMPYKLHSWESLMDWVIGCLKEALDELTLNVTCCLFTGSESFRMYFCVESFRMYFCVESFSIVLLNQSALNHSALNHSEALLPSLRHRGDLSLAFSDECWALIFGRLGCHYGNNFSPVCKNWNHVDSKSSNVSSWLLAPTLLPSLKKLKLKDCVRRIGSKGIVSLLLNCPSLTDLTLKRLRKLNAESIVLTPNRTPTIAMVMLTNLERLCIKDLHSASLFIPLLFSSARTLKTLIVCRSSGNWDSDLPSLESTSTSIVEIQMDNVQMGDPGSVAISSSCHRLQLHIDEWSRFGSRTISEDGFLFIATKCSSLQEVVLMGVHITQCQPEGSDPIILANASDVSHSGFFQRPSVREFIIFVSRTIGKRTSLGQRQSVQHEECMVHSYNINGLCAIGFMDNHYPVRSAFSLLNQYHQILLTAILVFCTGVLYGYNISLGIAKSHFPAQSLSLHLIAITRLMGRWVEVDVSVSVVDEYQRNFGESWRTAEVDSTQIWPYLDEALTKFQNPAEADKLLKIQRELDETKIILHKIIDSILARGEKLDSLVEKSSDHSAASQSQYTGWESNLIVPLEQPHVVANINPLLVIETDVLQSS</sequence>
<name>A0A6A2XGC7_HIBSY</name>
<keyword evidence="2" id="KW-0488">Methylation</keyword>
<evidence type="ECO:0000259" key="12">
    <source>
        <dbReference type="PROSITE" id="PS50892"/>
    </source>
</evidence>
<dbReference type="EMBL" id="VEPZ02001408">
    <property type="protein sequence ID" value="KAE8675011.1"/>
    <property type="molecule type" value="Genomic_DNA"/>
</dbReference>
<dbReference type="Gene3D" id="1.20.5.110">
    <property type="match status" value="1"/>
</dbReference>
<dbReference type="SMART" id="SM01270">
    <property type="entry name" value="Longin"/>
    <property type="match status" value="1"/>
</dbReference>
<dbReference type="PROSITE" id="PS50892">
    <property type="entry name" value="V_SNARE"/>
    <property type="match status" value="1"/>
</dbReference>
<dbReference type="AlphaFoldDB" id="A0A6A2XGC7"/>
<keyword evidence="4" id="KW-0564">Palmitate</keyword>
<dbReference type="SUPFAM" id="SSF64356">
    <property type="entry name" value="SNARE-like"/>
    <property type="match status" value="1"/>
</dbReference>
<dbReference type="Pfam" id="PF00957">
    <property type="entry name" value="Synaptobrevin"/>
    <property type="match status" value="1"/>
</dbReference>
<evidence type="ECO:0000256" key="6">
    <source>
        <dbReference type="ARBA" id="ARBA00023289"/>
    </source>
</evidence>
<feature type="compositionally biased region" description="Basic residues" evidence="9">
    <location>
        <begin position="41"/>
        <end position="52"/>
    </location>
</feature>
<evidence type="ECO:0000256" key="9">
    <source>
        <dbReference type="SAM" id="MobiDB-lite"/>
    </source>
</evidence>
<dbReference type="Pfam" id="PF13774">
    <property type="entry name" value="Longin"/>
    <property type="match status" value="1"/>
</dbReference>
<evidence type="ECO:0000313" key="13">
    <source>
        <dbReference type="EMBL" id="KAE8675011.1"/>
    </source>
</evidence>
<protein>
    <submittedName>
        <fullName evidence="13">VAMP-like protein YKT61</fullName>
    </submittedName>
</protein>
<dbReference type="CDD" id="cd14824">
    <property type="entry name" value="Longin"/>
    <property type="match status" value="1"/>
</dbReference>
<feature type="region of interest" description="Disordered" evidence="9">
    <location>
        <begin position="23"/>
        <end position="70"/>
    </location>
</feature>
<dbReference type="Proteomes" id="UP000436088">
    <property type="component" value="Unassembled WGS sequence"/>
</dbReference>
<comment type="similarity">
    <text evidence="1">Belongs to the synaptobrevin family.</text>
</comment>
<keyword evidence="5" id="KW-0449">Lipoprotein</keyword>
<reference evidence="13" key="1">
    <citation type="submission" date="2019-09" db="EMBL/GenBank/DDBJ databases">
        <title>Draft genome information of white flower Hibiscus syriacus.</title>
        <authorList>
            <person name="Kim Y.-M."/>
        </authorList>
    </citation>
    <scope>NUCLEOTIDE SEQUENCE [LARGE SCALE GENOMIC DNA]</scope>
    <source>
        <strain evidence="13">YM2019G1</strain>
    </source>
</reference>